<evidence type="ECO:0000256" key="3">
    <source>
        <dbReference type="ARBA" id="ARBA00022741"/>
    </source>
</evidence>
<comment type="caution">
    <text evidence="6">The sequence shown here is derived from an EMBL/GenBank/DDBJ whole genome shotgun (WGS) entry which is preliminary data.</text>
</comment>
<dbReference type="GO" id="GO:0005524">
    <property type="term" value="F:ATP binding"/>
    <property type="evidence" value="ECO:0007669"/>
    <property type="project" value="UniProtKB-KW"/>
</dbReference>
<keyword evidence="7" id="KW-1185">Reference proteome</keyword>
<dbReference type="GO" id="GO:0004326">
    <property type="term" value="F:tetrahydrofolylpolyglutamate synthase activity"/>
    <property type="evidence" value="ECO:0007669"/>
    <property type="project" value="InterPro"/>
</dbReference>
<evidence type="ECO:0000313" key="6">
    <source>
        <dbReference type="EMBL" id="MDG0845884.1"/>
    </source>
</evidence>
<dbReference type="Proteomes" id="UP001152422">
    <property type="component" value="Unassembled WGS sequence"/>
</dbReference>
<dbReference type="AlphaFoldDB" id="A0A9X4L302"/>
<sequence length="491" mass="56083">MKITVEDILLTIGENIVKSSLSVKVKTDKICEKITSMYQDIQQDTIFMLKCSDNTVYYAERANEMKPLIMITDASPSTFKDFEFNMPVIYINDFPNVANQLVKLYYGDAIDALNFIAVTGTNGKTTTCHMIGNLLTQLGEKVAIIGTMGVFDSHYNKMKFNHTTQTTPMYFEMGEIIDYFYRENYDYVIYEATSIALEQRRIDFIQNELAVFTNFSPEHLEYHGTMENYLNAKLKLDNLSKSNLVNWDMTEYRSIAKDDLYFSNQEETYYQYHAENSHIDIIIDGAKYCVHPTFEGGHNYINLATSMFALHKMDFDIEAIIQAAHVIESPLHRFQIIDIGAYTIILDFAHTALAVRESVNNALNYTDSIGKKLNTMITGIGLRGFDKIALTVDNLPDGVHKLMLAAEQVGYVDPKLIIKFMNQHLPDSYKKSVVLNGCSRKEGIRELLYATDSNNEVILLTGINEPQNFKGSKYDHDDQSYIEEILQIDII</sequence>
<keyword evidence="2 6" id="KW-0436">Ligase</keyword>
<dbReference type="InterPro" id="IPR018109">
    <property type="entry name" value="Folylpolyglutamate_synth_CS"/>
</dbReference>
<reference evidence="6" key="1">
    <citation type="submission" date="2022-05" db="EMBL/GenBank/DDBJ databases">
        <title>Comparative genomics of Staphylococcus equorum isolates.</title>
        <authorList>
            <person name="Luelf R.H."/>
        </authorList>
    </citation>
    <scope>NUCLEOTIDE SEQUENCE</scope>
    <source>
        <strain evidence="6">TMW 2.2497</strain>
    </source>
</reference>
<name>A0A9X4L302_9STAP</name>
<evidence type="ECO:0000313" key="7">
    <source>
        <dbReference type="Proteomes" id="UP001152422"/>
    </source>
</evidence>
<evidence type="ECO:0000259" key="5">
    <source>
        <dbReference type="Pfam" id="PF08245"/>
    </source>
</evidence>
<dbReference type="Gene3D" id="3.90.190.20">
    <property type="entry name" value="Mur ligase, C-terminal domain"/>
    <property type="match status" value="1"/>
</dbReference>
<accession>A0A9X4L302</accession>
<dbReference type="Gene3D" id="3.40.1190.10">
    <property type="entry name" value="Mur-like, catalytic domain"/>
    <property type="match status" value="1"/>
</dbReference>
<gene>
    <name evidence="6" type="ORF">M4L89_06555</name>
</gene>
<dbReference type="PROSITE" id="PS01011">
    <property type="entry name" value="FOLYLPOLYGLU_SYNT_1"/>
    <property type="match status" value="1"/>
</dbReference>
<dbReference type="InterPro" id="IPR036615">
    <property type="entry name" value="Mur_ligase_C_dom_sf"/>
</dbReference>
<feature type="domain" description="Mur ligase central" evidence="5">
    <location>
        <begin position="118"/>
        <end position="309"/>
    </location>
</feature>
<proteinExistence type="predicted"/>
<keyword evidence="4" id="KW-0067">ATP-binding</keyword>
<comment type="pathway">
    <text evidence="1">Cell wall biogenesis; peptidoglycan biosynthesis.</text>
</comment>
<keyword evidence="3" id="KW-0547">Nucleotide-binding</keyword>
<dbReference type="EMBL" id="JAMBQA010000003">
    <property type="protein sequence ID" value="MDG0845884.1"/>
    <property type="molecule type" value="Genomic_DNA"/>
</dbReference>
<organism evidence="6 7">
    <name type="scientific">Staphylococcus equorum</name>
    <dbReference type="NCBI Taxonomy" id="246432"/>
    <lineage>
        <taxon>Bacteria</taxon>
        <taxon>Bacillati</taxon>
        <taxon>Bacillota</taxon>
        <taxon>Bacilli</taxon>
        <taxon>Bacillales</taxon>
        <taxon>Staphylococcaceae</taxon>
        <taxon>Staphylococcus</taxon>
    </lineage>
</organism>
<dbReference type="RefSeq" id="WP_277583092.1">
    <property type="nucleotide sequence ID" value="NZ_JAMBPY010000003.1"/>
</dbReference>
<protein>
    <submittedName>
        <fullName evidence="6">Mur ligase family protein</fullName>
    </submittedName>
</protein>
<evidence type="ECO:0000256" key="1">
    <source>
        <dbReference type="ARBA" id="ARBA00004752"/>
    </source>
</evidence>
<dbReference type="SUPFAM" id="SSF53623">
    <property type="entry name" value="MurD-like peptide ligases, catalytic domain"/>
    <property type="match status" value="1"/>
</dbReference>
<evidence type="ECO:0000256" key="4">
    <source>
        <dbReference type="ARBA" id="ARBA00022840"/>
    </source>
</evidence>
<dbReference type="InterPro" id="IPR036565">
    <property type="entry name" value="Mur-like_cat_sf"/>
</dbReference>
<evidence type="ECO:0000256" key="2">
    <source>
        <dbReference type="ARBA" id="ARBA00022598"/>
    </source>
</evidence>
<dbReference type="PANTHER" id="PTHR23135">
    <property type="entry name" value="MUR LIGASE FAMILY MEMBER"/>
    <property type="match status" value="1"/>
</dbReference>
<dbReference type="Pfam" id="PF08245">
    <property type="entry name" value="Mur_ligase_M"/>
    <property type="match status" value="1"/>
</dbReference>
<dbReference type="PANTHER" id="PTHR23135:SF4">
    <property type="entry name" value="UDP-N-ACETYLMURAMOYL-L-ALANYL-D-GLUTAMATE--2,6-DIAMINOPIMELATE LIGASE MURE HOMOLOG, CHLOROPLASTIC"/>
    <property type="match status" value="1"/>
</dbReference>
<dbReference type="InterPro" id="IPR013221">
    <property type="entry name" value="Mur_ligase_cen"/>
</dbReference>